<gene>
    <name evidence="2" type="ORF">BDV41DRAFT_520031</name>
</gene>
<sequence>MLLINKIELPSAIPREFIYIYIHKKAPPRHLNEPHTHPPNQDQNFQIYNLKRVPILPHNSIPIMLPLNTLPRIPPQNRYHRTHKERNLSISHPPPSKFLF</sequence>
<dbReference type="EMBL" id="ML738294">
    <property type="protein sequence ID" value="KAE8319455.1"/>
    <property type="molecule type" value="Genomic_DNA"/>
</dbReference>
<protein>
    <submittedName>
        <fullName evidence="2">Uncharacterized protein</fullName>
    </submittedName>
</protein>
<feature type="region of interest" description="Disordered" evidence="1">
    <location>
        <begin position="75"/>
        <end position="100"/>
    </location>
</feature>
<evidence type="ECO:0000313" key="3">
    <source>
        <dbReference type="Proteomes" id="UP000325433"/>
    </source>
</evidence>
<evidence type="ECO:0000256" key="1">
    <source>
        <dbReference type="SAM" id="MobiDB-lite"/>
    </source>
</evidence>
<proteinExistence type="predicted"/>
<organism evidence="2 3">
    <name type="scientific">Aspergillus transmontanensis</name>
    <dbReference type="NCBI Taxonomy" id="1034304"/>
    <lineage>
        <taxon>Eukaryota</taxon>
        <taxon>Fungi</taxon>
        <taxon>Dikarya</taxon>
        <taxon>Ascomycota</taxon>
        <taxon>Pezizomycotina</taxon>
        <taxon>Eurotiomycetes</taxon>
        <taxon>Eurotiomycetidae</taxon>
        <taxon>Eurotiales</taxon>
        <taxon>Aspergillaceae</taxon>
        <taxon>Aspergillus</taxon>
        <taxon>Aspergillus subgen. Circumdati</taxon>
    </lineage>
</organism>
<dbReference type="AlphaFoldDB" id="A0A5N6WF74"/>
<dbReference type="Proteomes" id="UP000325433">
    <property type="component" value="Unassembled WGS sequence"/>
</dbReference>
<name>A0A5N6WF74_9EURO</name>
<keyword evidence="3" id="KW-1185">Reference proteome</keyword>
<evidence type="ECO:0000313" key="2">
    <source>
        <dbReference type="EMBL" id="KAE8319455.1"/>
    </source>
</evidence>
<accession>A0A5N6WF74</accession>
<reference evidence="3" key="1">
    <citation type="submission" date="2019-04" db="EMBL/GenBank/DDBJ databases">
        <title>Friends and foes A comparative genomics studyof 23 Aspergillus species from section Flavi.</title>
        <authorList>
            <consortium name="DOE Joint Genome Institute"/>
            <person name="Kjaerbolling I."/>
            <person name="Vesth T."/>
            <person name="Frisvad J.C."/>
            <person name="Nybo J.L."/>
            <person name="Theobald S."/>
            <person name="Kildgaard S."/>
            <person name="Isbrandt T."/>
            <person name="Kuo A."/>
            <person name="Sato A."/>
            <person name="Lyhne E.K."/>
            <person name="Kogle M.E."/>
            <person name="Wiebenga A."/>
            <person name="Kun R.S."/>
            <person name="Lubbers R.J."/>
            <person name="Makela M.R."/>
            <person name="Barry K."/>
            <person name="Chovatia M."/>
            <person name="Clum A."/>
            <person name="Daum C."/>
            <person name="Haridas S."/>
            <person name="He G."/>
            <person name="LaButti K."/>
            <person name="Lipzen A."/>
            <person name="Mondo S."/>
            <person name="Riley R."/>
            <person name="Salamov A."/>
            <person name="Simmons B.A."/>
            <person name="Magnuson J.K."/>
            <person name="Henrissat B."/>
            <person name="Mortensen U.H."/>
            <person name="Larsen T.O."/>
            <person name="Devries R.P."/>
            <person name="Grigoriev I.V."/>
            <person name="Machida M."/>
            <person name="Baker S.E."/>
            <person name="Andersen M.R."/>
        </authorList>
    </citation>
    <scope>NUCLEOTIDE SEQUENCE [LARGE SCALE GENOMIC DNA]</scope>
    <source>
        <strain evidence="3">CBS 130015</strain>
    </source>
</reference>